<keyword evidence="1" id="KW-1133">Transmembrane helix</keyword>
<dbReference type="InterPro" id="IPR000326">
    <property type="entry name" value="PAP2/HPO"/>
</dbReference>
<accession>A0A7W1XCR4</accession>
<dbReference type="CDD" id="cd03385">
    <property type="entry name" value="PAP2_BcrC_like"/>
    <property type="match status" value="1"/>
</dbReference>
<evidence type="ECO:0000313" key="4">
    <source>
        <dbReference type="Proteomes" id="UP000530514"/>
    </source>
</evidence>
<dbReference type="Pfam" id="PF01569">
    <property type="entry name" value="PAP2"/>
    <property type="match status" value="1"/>
</dbReference>
<dbReference type="SUPFAM" id="SSF48317">
    <property type="entry name" value="Acid phosphatase/Vanadium-dependent haloperoxidase"/>
    <property type="match status" value="1"/>
</dbReference>
<evidence type="ECO:0000256" key="1">
    <source>
        <dbReference type="SAM" id="Phobius"/>
    </source>
</evidence>
<keyword evidence="4" id="KW-1185">Reference proteome</keyword>
<name>A0A7W1XCR4_9BACL</name>
<dbReference type="AlphaFoldDB" id="A0A7W1XCR4"/>
<feature type="domain" description="Phosphatidic acid phosphatase type 2/haloperoxidase" evidence="2">
    <location>
        <begin position="52"/>
        <end position="162"/>
    </location>
</feature>
<proteinExistence type="predicted"/>
<feature type="transmembrane region" description="Helical" evidence="1">
    <location>
        <begin position="146"/>
        <end position="164"/>
    </location>
</feature>
<gene>
    <name evidence="3" type="ORF">H1164_15485</name>
</gene>
<dbReference type="OrthoDB" id="9789113at2"/>
<dbReference type="GO" id="GO:0050380">
    <property type="term" value="F:undecaprenyl-diphosphatase activity"/>
    <property type="evidence" value="ECO:0007669"/>
    <property type="project" value="InterPro"/>
</dbReference>
<evidence type="ECO:0000313" key="3">
    <source>
        <dbReference type="EMBL" id="MBA4544255.1"/>
    </source>
</evidence>
<evidence type="ECO:0000259" key="2">
    <source>
        <dbReference type="SMART" id="SM00014"/>
    </source>
</evidence>
<dbReference type="InterPro" id="IPR036938">
    <property type="entry name" value="PAP2/HPO_sf"/>
</dbReference>
<feature type="transmembrane region" description="Helical" evidence="1">
    <location>
        <begin position="121"/>
        <end position="139"/>
    </location>
</feature>
<dbReference type="SMART" id="SM00014">
    <property type="entry name" value="acidPPc"/>
    <property type="match status" value="1"/>
</dbReference>
<dbReference type="RefSeq" id="WP_052154422.1">
    <property type="nucleotide sequence ID" value="NZ_JACEIP010000033.1"/>
</dbReference>
<organism evidence="3 4">
    <name type="scientific">Thermoactinomyces daqus</name>
    <dbReference type="NCBI Taxonomy" id="1329516"/>
    <lineage>
        <taxon>Bacteria</taxon>
        <taxon>Bacillati</taxon>
        <taxon>Bacillota</taxon>
        <taxon>Bacilli</taxon>
        <taxon>Bacillales</taxon>
        <taxon>Thermoactinomycetaceae</taxon>
        <taxon>Thermoactinomyces</taxon>
    </lineage>
</organism>
<reference evidence="3 4" key="1">
    <citation type="submission" date="2020-07" db="EMBL/GenBank/DDBJ databases">
        <authorList>
            <person name="Feng H."/>
        </authorList>
    </citation>
    <scope>NUCLEOTIDE SEQUENCE [LARGE SCALE GENOMIC DNA]</scope>
    <source>
        <strain evidence="4">s-11</strain>
    </source>
</reference>
<dbReference type="InterPro" id="IPR033879">
    <property type="entry name" value="UPP_Pase"/>
</dbReference>
<dbReference type="PANTHER" id="PTHR14969:SF58">
    <property type="entry name" value="UNDECAPRENYL-DIPHOSPHATASE BCRC"/>
    <property type="match status" value="1"/>
</dbReference>
<feature type="transmembrane region" description="Helical" evidence="1">
    <location>
        <begin position="23"/>
        <end position="45"/>
    </location>
</feature>
<keyword evidence="1" id="KW-0472">Membrane</keyword>
<feature type="transmembrane region" description="Helical" evidence="1">
    <location>
        <begin position="52"/>
        <end position="74"/>
    </location>
</feature>
<dbReference type="EMBL" id="JACEIP010000033">
    <property type="protein sequence ID" value="MBA4544255.1"/>
    <property type="molecule type" value="Genomic_DNA"/>
</dbReference>
<sequence>MAWDFQLFKAINGLAGQNALLDYLFMGLTEFGPYLYVLILVILLLRSSTRMTAINGFATVAVAMGLNFVIGLIYNRQRPFVAHPHDVHLLLQHDPNASFPSDHTTGAISIAVALWGYNRKLGISLFILGILIGFSRIWVGHHYPTDVLSGIVVGTLVALFIRWLDHKLFGPIPVKRKKTA</sequence>
<dbReference type="Proteomes" id="UP000530514">
    <property type="component" value="Unassembled WGS sequence"/>
</dbReference>
<comment type="caution">
    <text evidence="3">The sequence shown here is derived from an EMBL/GenBank/DDBJ whole genome shotgun (WGS) entry which is preliminary data.</text>
</comment>
<dbReference type="PANTHER" id="PTHR14969">
    <property type="entry name" value="SPHINGOSINE-1-PHOSPHATE PHOSPHOHYDROLASE"/>
    <property type="match status" value="1"/>
</dbReference>
<dbReference type="GO" id="GO:0005886">
    <property type="term" value="C:plasma membrane"/>
    <property type="evidence" value="ECO:0007669"/>
    <property type="project" value="InterPro"/>
</dbReference>
<dbReference type="Gene3D" id="1.20.144.10">
    <property type="entry name" value="Phosphatidic acid phosphatase type 2/haloperoxidase"/>
    <property type="match status" value="1"/>
</dbReference>
<keyword evidence="1" id="KW-0812">Transmembrane</keyword>
<protein>
    <submittedName>
        <fullName evidence="3">Undecaprenyl-diphosphatase</fullName>
    </submittedName>
</protein>